<dbReference type="InterPro" id="IPR050577">
    <property type="entry name" value="MAPR/NEUFC/NENF-like"/>
</dbReference>
<keyword evidence="2" id="KW-0472">Membrane</keyword>
<dbReference type="PROSITE" id="PS51257">
    <property type="entry name" value="PROKAR_LIPOPROTEIN"/>
    <property type="match status" value="1"/>
</dbReference>
<protein>
    <submittedName>
        <fullName evidence="5">Cytochrome b5 heme-binding domain-containing protein</fullName>
    </submittedName>
</protein>
<dbReference type="InterPro" id="IPR001199">
    <property type="entry name" value="Cyt_B5-like_heme/steroid-bd"/>
</dbReference>
<accession>A0A0N4ZNL1</accession>
<dbReference type="Proteomes" id="UP000038045">
    <property type="component" value="Unplaced"/>
</dbReference>
<dbReference type="SUPFAM" id="SSF55856">
    <property type="entry name" value="Cytochrome b5-like heme/steroid binding domain"/>
    <property type="match status" value="1"/>
</dbReference>
<reference evidence="5" key="1">
    <citation type="submission" date="2017-02" db="UniProtKB">
        <authorList>
            <consortium name="WormBaseParasite"/>
        </authorList>
    </citation>
    <scope>IDENTIFICATION</scope>
</reference>
<organism evidence="4 5">
    <name type="scientific">Parastrongyloides trichosuri</name>
    <name type="common">Possum-specific nematode worm</name>
    <dbReference type="NCBI Taxonomy" id="131310"/>
    <lineage>
        <taxon>Eukaryota</taxon>
        <taxon>Metazoa</taxon>
        <taxon>Ecdysozoa</taxon>
        <taxon>Nematoda</taxon>
        <taxon>Chromadorea</taxon>
        <taxon>Rhabditida</taxon>
        <taxon>Tylenchina</taxon>
        <taxon>Panagrolaimomorpha</taxon>
        <taxon>Strongyloidoidea</taxon>
        <taxon>Strongyloididae</taxon>
        <taxon>Parastrongyloides</taxon>
    </lineage>
</organism>
<name>A0A0N4ZNL1_PARTI</name>
<evidence type="ECO:0000313" key="4">
    <source>
        <dbReference type="Proteomes" id="UP000038045"/>
    </source>
</evidence>
<comment type="similarity">
    <text evidence="1">Belongs to the cytochrome b5 family. MAPR subfamily.</text>
</comment>
<feature type="transmembrane region" description="Helical" evidence="2">
    <location>
        <begin position="14"/>
        <end position="36"/>
    </location>
</feature>
<dbReference type="GO" id="GO:0016020">
    <property type="term" value="C:membrane"/>
    <property type="evidence" value="ECO:0007669"/>
    <property type="project" value="TreeGrafter"/>
</dbReference>
<evidence type="ECO:0000313" key="5">
    <source>
        <dbReference type="WBParaSite" id="PTRK_0001012400.1"/>
    </source>
</evidence>
<evidence type="ECO:0000256" key="1">
    <source>
        <dbReference type="ARBA" id="ARBA00038357"/>
    </source>
</evidence>
<dbReference type="PANTHER" id="PTHR10281:SF4">
    <property type="entry name" value="NEUFERRICIN"/>
    <property type="match status" value="1"/>
</dbReference>
<dbReference type="WBParaSite" id="PTRK_0001012400.1">
    <property type="protein sequence ID" value="PTRK_0001012400.1"/>
    <property type="gene ID" value="PTRK_0001012400"/>
</dbReference>
<evidence type="ECO:0000259" key="3">
    <source>
        <dbReference type="SMART" id="SM01117"/>
    </source>
</evidence>
<sequence>MSCVIKKAILSPDLYFKSLAFITLGVTIISCIMTIYDIHIPIISIIQWIFVSISEVSFIKKSINNFQYYAGYAGEKVQFFHPDNESYQSFDDKIFEIKHNEGLPVLTKEQLNLFDGSRSSKPTCLAILGRIYDVSRGAKHYSPGGAYHSLAGKDATKAFVTGDFSDEGLVDDLDGLGDQDLLGIYDWIKFYEKEYKLVGYLQGRYYTAKGELTEDGEKAKNLLEKAVHFRSTQIEEYEVFPPCNSEFHQNSGGRVWCTNRSGGIKRDWAGVPRKLFQPSSKSFRCACVKNFGDPLTNRAVKGNRGDLDYPNLGEYESCSSTSNSCRLGSGK</sequence>
<keyword evidence="2" id="KW-0812">Transmembrane</keyword>
<proteinExistence type="inferred from homology"/>
<feature type="domain" description="Cytochrome b5 heme-binding" evidence="3">
    <location>
        <begin position="106"/>
        <end position="202"/>
    </location>
</feature>
<dbReference type="PANTHER" id="PTHR10281">
    <property type="entry name" value="MEMBRANE-ASSOCIATED PROGESTERONE RECEPTOR COMPONENT-RELATED"/>
    <property type="match status" value="1"/>
</dbReference>
<dbReference type="Gene3D" id="3.10.120.10">
    <property type="entry name" value="Cytochrome b5-like heme/steroid binding domain"/>
    <property type="match status" value="1"/>
</dbReference>
<dbReference type="Pfam" id="PF00173">
    <property type="entry name" value="Cyt-b5"/>
    <property type="match status" value="1"/>
</dbReference>
<keyword evidence="2" id="KW-1133">Transmembrane helix</keyword>
<dbReference type="AlphaFoldDB" id="A0A0N4ZNL1"/>
<dbReference type="SMART" id="SM01117">
    <property type="entry name" value="Cyt-b5"/>
    <property type="match status" value="1"/>
</dbReference>
<keyword evidence="4" id="KW-1185">Reference proteome</keyword>
<evidence type="ECO:0000256" key="2">
    <source>
        <dbReference type="SAM" id="Phobius"/>
    </source>
</evidence>
<dbReference type="GO" id="GO:0012505">
    <property type="term" value="C:endomembrane system"/>
    <property type="evidence" value="ECO:0007669"/>
    <property type="project" value="TreeGrafter"/>
</dbReference>
<dbReference type="InterPro" id="IPR036400">
    <property type="entry name" value="Cyt_B5-like_heme/steroid_sf"/>
</dbReference>